<evidence type="ECO:0000256" key="6">
    <source>
        <dbReference type="ARBA" id="ARBA00023136"/>
    </source>
</evidence>
<comment type="caution">
    <text evidence="11">The sequence shown here is derived from an EMBL/GenBank/DDBJ whole genome shotgun (WGS) entry which is preliminary data.</text>
</comment>
<evidence type="ECO:0000259" key="10">
    <source>
        <dbReference type="Pfam" id="PF25079"/>
    </source>
</evidence>
<feature type="chain" id="PRO_5041904512" description="COBRA C-terminal domain-containing protein" evidence="9">
    <location>
        <begin position="28"/>
        <end position="656"/>
    </location>
</feature>
<keyword evidence="7" id="KW-0325">Glycoprotein</keyword>
<dbReference type="Pfam" id="PF04833">
    <property type="entry name" value="COBRA"/>
    <property type="match status" value="1"/>
</dbReference>
<dbReference type="Proteomes" id="UP001279734">
    <property type="component" value="Unassembled WGS sequence"/>
</dbReference>
<evidence type="ECO:0000256" key="8">
    <source>
        <dbReference type="ARBA" id="ARBA00023288"/>
    </source>
</evidence>
<evidence type="ECO:0000256" key="1">
    <source>
        <dbReference type="ARBA" id="ARBA00004609"/>
    </source>
</evidence>
<evidence type="ECO:0000256" key="4">
    <source>
        <dbReference type="ARBA" id="ARBA00022622"/>
    </source>
</evidence>
<keyword evidence="12" id="KW-1185">Reference proteome</keyword>
<dbReference type="InterPro" id="IPR006918">
    <property type="entry name" value="COBRA_pln"/>
</dbReference>
<feature type="signal peptide" evidence="9">
    <location>
        <begin position="1"/>
        <end position="27"/>
    </location>
</feature>
<reference evidence="11" key="1">
    <citation type="submission" date="2023-05" db="EMBL/GenBank/DDBJ databases">
        <title>Nepenthes gracilis genome sequencing.</title>
        <authorList>
            <person name="Fukushima K."/>
        </authorList>
    </citation>
    <scope>NUCLEOTIDE SEQUENCE</scope>
    <source>
        <strain evidence="11">SING2019-196</strain>
    </source>
</reference>
<dbReference type="PANTHER" id="PTHR31052:SF3">
    <property type="entry name" value="COBRA-LIKE PROTEIN 7"/>
    <property type="match status" value="1"/>
</dbReference>
<evidence type="ECO:0000256" key="3">
    <source>
        <dbReference type="ARBA" id="ARBA00022475"/>
    </source>
</evidence>
<keyword evidence="3" id="KW-1003">Cell membrane</keyword>
<dbReference type="EMBL" id="BSYO01000021">
    <property type="protein sequence ID" value="GMH19905.1"/>
    <property type="molecule type" value="Genomic_DNA"/>
</dbReference>
<comment type="similarity">
    <text evidence="2">Belongs to the COBRA family.</text>
</comment>
<keyword evidence="8" id="KW-0449">Lipoprotein</keyword>
<keyword evidence="6" id="KW-0472">Membrane</keyword>
<keyword evidence="5 9" id="KW-0732">Signal</keyword>
<feature type="domain" description="COBRA C-terminal" evidence="10">
    <location>
        <begin position="420"/>
        <end position="629"/>
    </location>
</feature>
<evidence type="ECO:0000256" key="7">
    <source>
        <dbReference type="ARBA" id="ARBA00023180"/>
    </source>
</evidence>
<comment type="subcellular location">
    <subcellularLocation>
        <location evidence="1">Cell membrane</location>
        <topology evidence="1">Lipid-anchor</topology>
        <topology evidence="1">GPI-anchor</topology>
    </subcellularLocation>
</comment>
<organism evidence="11 12">
    <name type="scientific">Nepenthes gracilis</name>
    <name type="common">Slender pitcher plant</name>
    <dbReference type="NCBI Taxonomy" id="150966"/>
    <lineage>
        <taxon>Eukaryota</taxon>
        <taxon>Viridiplantae</taxon>
        <taxon>Streptophyta</taxon>
        <taxon>Embryophyta</taxon>
        <taxon>Tracheophyta</taxon>
        <taxon>Spermatophyta</taxon>
        <taxon>Magnoliopsida</taxon>
        <taxon>eudicotyledons</taxon>
        <taxon>Gunneridae</taxon>
        <taxon>Pentapetalae</taxon>
        <taxon>Caryophyllales</taxon>
        <taxon>Nepenthaceae</taxon>
        <taxon>Nepenthes</taxon>
    </lineage>
</organism>
<dbReference type="PANTHER" id="PTHR31052">
    <property type="entry name" value="COBRA-LIKE PROTEIN 7"/>
    <property type="match status" value="1"/>
</dbReference>
<evidence type="ECO:0000256" key="5">
    <source>
        <dbReference type="ARBA" id="ARBA00022729"/>
    </source>
</evidence>
<accession>A0AAD3XXH9</accession>
<dbReference type="GO" id="GO:0005886">
    <property type="term" value="C:plasma membrane"/>
    <property type="evidence" value="ECO:0007669"/>
    <property type="project" value="UniProtKB-SubCell"/>
</dbReference>
<dbReference type="GO" id="GO:0010215">
    <property type="term" value="P:cellulose microfibril organization"/>
    <property type="evidence" value="ECO:0007669"/>
    <property type="project" value="InterPro"/>
</dbReference>
<evidence type="ECO:0000313" key="11">
    <source>
        <dbReference type="EMBL" id="GMH19905.1"/>
    </source>
</evidence>
<dbReference type="GO" id="GO:0098552">
    <property type="term" value="C:side of membrane"/>
    <property type="evidence" value="ECO:0007669"/>
    <property type="project" value="UniProtKB-KW"/>
</dbReference>
<evidence type="ECO:0000256" key="2">
    <source>
        <dbReference type="ARBA" id="ARBA00005507"/>
    </source>
</evidence>
<gene>
    <name evidence="11" type="ORF">Nepgr_021746</name>
</gene>
<keyword evidence="4" id="KW-0336">GPI-anchor</keyword>
<evidence type="ECO:0000256" key="9">
    <source>
        <dbReference type="SAM" id="SignalP"/>
    </source>
</evidence>
<sequence length="656" mass="71635">MAGDFNGLIIFSLIVCLTITQIPSVQSQKTASAQAPAPSADTCNGIYITYTYNTGRKIQPFLKNDPIHQPYRFESTLTVLNNGADDLKSWRAFVGFQHGEFLVSASNSVLADGTSLPVSVENGTVFAGFPQSDLKTGIETAGDLTQMEVQVDLVGTQFGVAPPDVPLPSNVTLVNDGFLCPSASKQGNTTMVVCCTKDPNVTSGITVDDQFLPRQSGDLTIMYDVIKAYESNYWAQVTISNHNPLGRLDYWKLSWDWMRDEFIYAMRGAYPSVVDTTDCIFGPQAQFYQALDFSVALNCQRRPTIVDLPPSKANDTNLGLVPFCCRNGTILPPSMDPSKSSSSFQVQVYKMPPDNNISQLVPPQNWQINGTLNPDYKCGPPVRVSPSELPDSNGLPTNTTAVASWQVICNITQQKNVSPKCCVSFSAYFNESIIPCKTCACGCPSNRGRTCSSTAPALFIPPEAQLVPFDNRTALALAWAELKHRTVPNPLPCSDNCGVTINWHLYTDYSRGWTARMTLFNWEEINFADWFVAVEMDKAGPGFQKAYSFNGTLLDGVNNTIFMQGLPGLNYLIGETNVSANSPLVPGKQQSVISFSKKTTPGINVADGDGFPVKVYFNGDECSLPGIFPTSSSHSSRPVMLISFLLAVVVLMWVEH</sequence>
<evidence type="ECO:0000313" key="12">
    <source>
        <dbReference type="Proteomes" id="UP001279734"/>
    </source>
</evidence>
<name>A0AAD3XXH9_NEPGR</name>
<proteinExistence type="inferred from homology"/>
<dbReference type="InterPro" id="IPR056900">
    <property type="entry name" value="COB_C"/>
</dbReference>
<dbReference type="Pfam" id="PF25079">
    <property type="entry name" value="COB_C"/>
    <property type="match status" value="1"/>
</dbReference>
<dbReference type="AlphaFoldDB" id="A0AAD3XXH9"/>
<protein>
    <recommendedName>
        <fullName evidence="10">COBRA C-terminal domain-containing protein</fullName>
    </recommendedName>
</protein>